<accession>X0SI18</accession>
<protein>
    <submittedName>
        <fullName evidence="2">Uncharacterized protein</fullName>
    </submittedName>
</protein>
<dbReference type="EMBL" id="BARS01002072">
    <property type="protein sequence ID" value="GAF80703.1"/>
    <property type="molecule type" value="Genomic_DNA"/>
</dbReference>
<feature type="coiled-coil region" evidence="1">
    <location>
        <begin position="262"/>
        <end position="310"/>
    </location>
</feature>
<keyword evidence="1" id="KW-0175">Coiled coil</keyword>
<organism evidence="2">
    <name type="scientific">marine sediment metagenome</name>
    <dbReference type="NCBI Taxonomy" id="412755"/>
    <lineage>
        <taxon>unclassified sequences</taxon>
        <taxon>metagenomes</taxon>
        <taxon>ecological metagenomes</taxon>
    </lineage>
</organism>
<gene>
    <name evidence="2" type="ORF">S01H1_03865</name>
</gene>
<feature type="non-terminal residue" evidence="2">
    <location>
        <position position="1"/>
    </location>
</feature>
<reference evidence="2" key="1">
    <citation type="journal article" date="2014" name="Front. Microbiol.">
        <title>High frequency of phylogenetically diverse reductive dehalogenase-homologous genes in deep subseafloor sedimentary metagenomes.</title>
        <authorList>
            <person name="Kawai M."/>
            <person name="Futagami T."/>
            <person name="Toyoda A."/>
            <person name="Takaki Y."/>
            <person name="Nishi S."/>
            <person name="Hori S."/>
            <person name="Arai W."/>
            <person name="Tsubouchi T."/>
            <person name="Morono Y."/>
            <person name="Uchiyama I."/>
            <person name="Ito T."/>
            <person name="Fujiyama A."/>
            <person name="Inagaki F."/>
            <person name="Takami H."/>
        </authorList>
    </citation>
    <scope>NUCLEOTIDE SEQUENCE</scope>
    <source>
        <strain evidence="2">Expedition CK06-06</strain>
    </source>
</reference>
<comment type="caution">
    <text evidence="2">The sequence shown here is derived from an EMBL/GenBank/DDBJ whole genome shotgun (WGS) entry which is preliminary data.</text>
</comment>
<evidence type="ECO:0000313" key="2">
    <source>
        <dbReference type="EMBL" id="GAF80703.1"/>
    </source>
</evidence>
<feature type="non-terminal residue" evidence="2">
    <location>
        <position position="515"/>
    </location>
</feature>
<proteinExistence type="predicted"/>
<name>X0SI18_9ZZZZ</name>
<evidence type="ECO:0000256" key="1">
    <source>
        <dbReference type="SAM" id="Coils"/>
    </source>
</evidence>
<dbReference type="AlphaFoldDB" id="X0SI18"/>
<feature type="coiled-coil region" evidence="1">
    <location>
        <begin position="102"/>
        <end position="180"/>
    </location>
</feature>
<sequence>EFALLRNQEFVDTQIRQKAVFDNLKTNEQQKLALWNKIGAERIGIEKRFQDRKTEIEQQAITKREILQKRSQEKLAKLLNTEVKRRTEAIESFFETELTIATRAANNEADQQKQATKELAEERLRQAGLTLEEIEKVNSMSLEEISQEAITSNEKTNEKIIEIVQQRTELEEKIEAEKDRRILESRLSLIETSVGRINTALEGIKDLKLAENAGETVSAVGKIGSALPGVAGQIGGIVGAVGTGISLVQELFDDSAEELAKQEARQKRIEELERLRAEHNQAVLDSLKAQSDLQLQLLQIQLKRNNLESESEDIQMMLNKIFIKDVEELKAANLEILKGKRKRLTGELGIQETGKDTPRALQRKAVELGDKSLSQETLITLINSATGNLLTSDLSDIKNKINSELGKGLVSAGVQAASKNAIDSINNIIASREKQAGAEGKKIRARVEKDIRGEPGGALRLEQPTRQMVENINAQVAEALQAPDVQARIREASDDWEKIAEVNLGNMATAIEGAA</sequence>